<comment type="caution">
    <text evidence="3">The sequence shown here is derived from an EMBL/GenBank/DDBJ whole genome shotgun (WGS) entry which is preliminary data.</text>
</comment>
<keyword evidence="4" id="KW-1185">Reference proteome</keyword>
<dbReference type="Proteomes" id="UP000256779">
    <property type="component" value="Unassembled WGS sequence"/>
</dbReference>
<accession>A0A3D9L4H0</accession>
<name>A0A3D9L4H0_MARFU</name>
<protein>
    <submittedName>
        <fullName evidence="3">Putative F0F1-ATPase subunit (Ca2+/Mg2+ transporter)</fullName>
    </submittedName>
</protein>
<evidence type="ECO:0000256" key="1">
    <source>
        <dbReference type="SAM" id="MobiDB-lite"/>
    </source>
</evidence>
<feature type="region of interest" description="Disordered" evidence="1">
    <location>
        <begin position="1"/>
        <end position="20"/>
    </location>
</feature>
<sequence length="79" mass="8791">MAKQTEKKNHSSKPSPKPENTLARLSSITFELLTLNLGIIGIGYLLDKKFGGGIPWFLIASIFFSVAATIYYLLKKFVN</sequence>
<gene>
    <name evidence="3" type="ORF">C7460_105126</name>
</gene>
<keyword evidence="2" id="KW-0812">Transmembrane</keyword>
<evidence type="ECO:0000313" key="4">
    <source>
        <dbReference type="Proteomes" id="UP000256779"/>
    </source>
</evidence>
<reference evidence="3 4" key="1">
    <citation type="submission" date="2018-07" db="EMBL/GenBank/DDBJ databases">
        <title>Genomic Encyclopedia of Type Strains, Phase IV (KMG-IV): sequencing the most valuable type-strain genomes for metagenomic binning, comparative biology and taxonomic classification.</title>
        <authorList>
            <person name="Goeker M."/>
        </authorList>
    </citation>
    <scope>NUCLEOTIDE SEQUENCE [LARGE SCALE GENOMIC DNA]</scope>
    <source>
        <strain evidence="3 4">DSM 4134</strain>
    </source>
</reference>
<dbReference type="Pfam" id="PF09527">
    <property type="entry name" value="ATPase_gene1"/>
    <property type="match status" value="1"/>
</dbReference>
<feature type="transmembrane region" description="Helical" evidence="2">
    <location>
        <begin position="52"/>
        <end position="74"/>
    </location>
</feature>
<proteinExistence type="predicted"/>
<keyword evidence="2" id="KW-0472">Membrane</keyword>
<dbReference type="EMBL" id="QREG01000005">
    <property type="protein sequence ID" value="REE00503.1"/>
    <property type="molecule type" value="Genomic_DNA"/>
</dbReference>
<evidence type="ECO:0000256" key="2">
    <source>
        <dbReference type="SAM" id="Phobius"/>
    </source>
</evidence>
<dbReference type="AlphaFoldDB" id="A0A3D9L4H0"/>
<keyword evidence="2" id="KW-1133">Transmembrane helix</keyword>
<organism evidence="3 4">
    <name type="scientific">Marinoscillum furvescens DSM 4134</name>
    <dbReference type="NCBI Taxonomy" id="1122208"/>
    <lineage>
        <taxon>Bacteria</taxon>
        <taxon>Pseudomonadati</taxon>
        <taxon>Bacteroidota</taxon>
        <taxon>Cytophagia</taxon>
        <taxon>Cytophagales</taxon>
        <taxon>Reichenbachiellaceae</taxon>
        <taxon>Marinoscillum</taxon>
    </lineage>
</organism>
<feature type="transmembrane region" description="Helical" evidence="2">
    <location>
        <begin position="21"/>
        <end position="46"/>
    </location>
</feature>
<dbReference type="RefSeq" id="WP_115867502.1">
    <property type="nucleotide sequence ID" value="NZ_QREG01000005.1"/>
</dbReference>
<evidence type="ECO:0000313" key="3">
    <source>
        <dbReference type="EMBL" id="REE00503.1"/>
    </source>
</evidence>
<dbReference type="InterPro" id="IPR032820">
    <property type="entry name" value="ATPase_put"/>
</dbReference>